<dbReference type="RefSeq" id="WP_006317465.1">
    <property type="nucleotide sequence ID" value="NZ_ARZA01000282.1"/>
</dbReference>
<accession>R1AQ89</accession>
<dbReference type="Proteomes" id="UP000013378">
    <property type="component" value="Unassembled WGS sequence"/>
</dbReference>
<keyword evidence="2" id="KW-1185">Reference proteome</keyword>
<evidence type="ECO:0000313" key="2">
    <source>
        <dbReference type="Proteomes" id="UP000013378"/>
    </source>
</evidence>
<gene>
    <name evidence="1" type="ORF">L21TH_2676</name>
</gene>
<dbReference type="AlphaFoldDB" id="R1AQ89"/>
<name>R1AQ89_9FIRM</name>
<dbReference type="EMBL" id="ARZA01000282">
    <property type="protein sequence ID" value="EOC99292.1"/>
    <property type="molecule type" value="Genomic_DNA"/>
</dbReference>
<proteinExistence type="predicted"/>
<dbReference type="eggNOG" id="COG4632">
    <property type="taxonomic scope" value="Bacteria"/>
</dbReference>
<protein>
    <submittedName>
        <fullName evidence="1">Exopolysaccharide biosynthesis protein</fullName>
    </submittedName>
</protein>
<reference evidence="1 2" key="1">
    <citation type="journal article" date="2015" name="Geomicrobiol. J.">
        <title>Caldisalinibacter kiritimatiensis gen. nov., sp. nov., a moderately thermohalophilic thiosulfate-reducing bacterium from a hypersaline microbial mat.</title>
        <authorList>
            <person name="Ben Hania W."/>
            <person name="Joseph M."/>
            <person name="Fiebig A."/>
            <person name="Bunk B."/>
            <person name="Klenk H.-P."/>
            <person name="Fardeau M.-L."/>
            <person name="Spring S."/>
        </authorList>
    </citation>
    <scope>NUCLEOTIDE SEQUENCE [LARGE SCALE GENOMIC DNA]</scope>
    <source>
        <strain evidence="1 2">L21-TH-D2</strain>
    </source>
</reference>
<evidence type="ECO:0000313" key="1">
    <source>
        <dbReference type="EMBL" id="EOC99292.1"/>
    </source>
</evidence>
<organism evidence="1 2">
    <name type="scientific">Caldisalinibacter kiritimatiensis</name>
    <dbReference type="NCBI Taxonomy" id="1304284"/>
    <lineage>
        <taxon>Bacteria</taxon>
        <taxon>Bacillati</taxon>
        <taxon>Bacillota</taxon>
        <taxon>Tissierellia</taxon>
        <taxon>Tissierellales</taxon>
        <taxon>Thermohalobacteraceae</taxon>
        <taxon>Caldisalinibacter</taxon>
    </lineage>
</organism>
<dbReference type="OrthoDB" id="9809781at2"/>
<dbReference type="STRING" id="1304284.L21TH_2676"/>
<sequence length="242" mass="27530">MNNLFKKIAIYFVLISIIISSSSFGFADSPFLIHERKTIENISSGVVHEHIQRFTSNGWLNVNVLRVNIQDQYTEIGSLFSDEGISKKEKLTQMMKNSNAVAGINGDFFYWNKYFSPLGTVVNNNELISSPSFAKEPLSVFTIDNNENPFLSYWGWNIKVIPENSDPISVRVKNKATSNYTVIGLYDKNWSSETFGNLIYDDMTEVIVINDTVTDIRVGQEPIDMPENGYILVGRVKLVKRY</sequence>
<comment type="caution">
    <text evidence="1">The sequence shown here is derived from an EMBL/GenBank/DDBJ whole genome shotgun (WGS) entry which is preliminary data.</text>
</comment>
<dbReference type="PATRIC" id="fig|1304284.3.peg.2630"/>